<dbReference type="EMBL" id="BLKC01000042">
    <property type="protein sequence ID" value="GFF40818.1"/>
    <property type="molecule type" value="Genomic_DNA"/>
</dbReference>
<accession>A0A8H3S2J7</accession>
<organism evidence="1 2">
    <name type="scientific">Aspergillus udagawae</name>
    <dbReference type="NCBI Taxonomy" id="91492"/>
    <lineage>
        <taxon>Eukaryota</taxon>
        <taxon>Fungi</taxon>
        <taxon>Dikarya</taxon>
        <taxon>Ascomycota</taxon>
        <taxon>Pezizomycotina</taxon>
        <taxon>Eurotiomycetes</taxon>
        <taxon>Eurotiomycetidae</taxon>
        <taxon>Eurotiales</taxon>
        <taxon>Aspergillaceae</taxon>
        <taxon>Aspergillus</taxon>
        <taxon>Aspergillus subgen. Fumigati</taxon>
    </lineage>
</organism>
<dbReference type="AlphaFoldDB" id="A0A8H3S2J7"/>
<dbReference type="Proteomes" id="UP000465221">
    <property type="component" value="Unassembled WGS sequence"/>
</dbReference>
<dbReference type="PANTHER" id="PTHR34714:SF2">
    <property type="entry name" value="EGF-LIKE DOMAIN-CONTAINING PROTEIN"/>
    <property type="match status" value="1"/>
</dbReference>
<evidence type="ECO:0000313" key="1">
    <source>
        <dbReference type="EMBL" id="GFF40818.1"/>
    </source>
</evidence>
<sequence>MAPRSPKEWKDYAQLSEVKKVPLREFQDLKSGASKLTRKKILTTRAVYLEYPQIVPDGIKYVRAFADVIALKAQTEIDLSKSKLTMLAARVLTADSSMNLEFIPADSQDCAVTIYASILDHPLSYSVKGTSYQGVLKWTPKPDDNKTYAGVKILFHSGSKEPKIEYLHKYNDALPQDQLLQSMKTQIRIASVLFWTKPAIAISLASYLASATSKLENQGVMNLQAVTLGQQLAAQAVVGPNMSYAPVLSTDVYKEVVSSLVATAKAFEEQYNRFQDKKEQMDKRLQAWDTMTGHAKDVEQMRQSFTKAALDKYTQATDVASCLKIQFEADEQALADANKALQDGLKKWKKQQQFRAAYKIIGAVLGFAVSIAMLCTGSSSPPRIDKIIDEVATAEKIAGEGKKVTSSTLKSLLKGAGVLYKLYPTISDAVDSLKLLQTDPGGAGKKITEVTGIDADSAAIVSLADWDNWILQSDEQLEFAVKQEIEGAKEYRLALQKHAINSKALIQARAEAIKAGQEYIHSSLEQTVSTQDLKRLDELRERWGKDELLYKEAEARFYDRLMTVRTSIVIQMRNLTWAYKYAALEDSGIGLSADKSTAEYSEDLSNILIHIANYKEKYPYGFQTLQPQAMGVKDLPTPYISALIESLKTTHSASFTFIPQTPNTPSDPSLPGPFSDGCHFRITGLLVSLVGAVPKPHSSGATQAKAQFRLAISTSGVYADVAKDGSTILQFSGAPLVNKRCEYSIKKGEPVFSVTPIEPWNDYSSPTPFTKWTITIRNADELDLDKLTDVQLKWTAKFYGAGKKPNSRDR</sequence>
<comment type="caution">
    <text evidence="1">The sequence shown here is derived from an EMBL/GenBank/DDBJ whole genome shotgun (WGS) entry which is preliminary data.</text>
</comment>
<dbReference type="PANTHER" id="PTHR34714">
    <property type="entry name" value="EGF-LIKE DOMAIN-CONTAINING PROTEIN"/>
    <property type="match status" value="1"/>
</dbReference>
<name>A0A8H3S2J7_9EURO</name>
<reference evidence="1 2" key="1">
    <citation type="submission" date="2020-01" db="EMBL/GenBank/DDBJ databases">
        <title>Draft genome sequence of Aspergillus udagawae IFM 46972.</title>
        <authorList>
            <person name="Takahashi H."/>
            <person name="Yaguchi T."/>
        </authorList>
    </citation>
    <scope>NUCLEOTIDE SEQUENCE [LARGE SCALE GENOMIC DNA]</scope>
    <source>
        <strain evidence="1 2">IFM 46972</strain>
    </source>
</reference>
<proteinExistence type="predicted"/>
<protein>
    <submittedName>
        <fullName evidence="1">Uncharacterized protein</fullName>
    </submittedName>
</protein>
<gene>
    <name evidence="1" type="ORF">IFM46972_06340</name>
</gene>
<evidence type="ECO:0000313" key="2">
    <source>
        <dbReference type="Proteomes" id="UP000465221"/>
    </source>
</evidence>